<organism evidence="2 3">
    <name type="scientific">Orchesella dallaii</name>
    <dbReference type="NCBI Taxonomy" id="48710"/>
    <lineage>
        <taxon>Eukaryota</taxon>
        <taxon>Metazoa</taxon>
        <taxon>Ecdysozoa</taxon>
        <taxon>Arthropoda</taxon>
        <taxon>Hexapoda</taxon>
        <taxon>Collembola</taxon>
        <taxon>Entomobryomorpha</taxon>
        <taxon>Entomobryoidea</taxon>
        <taxon>Orchesellidae</taxon>
        <taxon>Orchesellinae</taxon>
        <taxon>Orchesella</taxon>
    </lineage>
</organism>
<gene>
    <name evidence="2" type="ORF">ODALV1_LOCUS12587</name>
</gene>
<keyword evidence="3" id="KW-1185">Reference proteome</keyword>
<accession>A0ABP1QLA4</accession>
<dbReference type="InterPro" id="IPR017868">
    <property type="entry name" value="Filamin/ABP280_repeat-like"/>
</dbReference>
<name>A0ABP1QLA4_9HEXA</name>
<dbReference type="Proteomes" id="UP001642540">
    <property type="component" value="Unassembled WGS sequence"/>
</dbReference>
<proteinExistence type="predicted"/>
<reference evidence="2 3" key="1">
    <citation type="submission" date="2024-08" db="EMBL/GenBank/DDBJ databases">
        <authorList>
            <person name="Cucini C."/>
            <person name="Frati F."/>
        </authorList>
    </citation>
    <scope>NUCLEOTIDE SEQUENCE [LARGE SCALE GENOMIC DNA]</scope>
</reference>
<comment type="caution">
    <text evidence="2">The sequence shown here is derived from an EMBL/GenBank/DDBJ whole genome shotgun (WGS) entry which is preliminary data.</text>
</comment>
<dbReference type="Gene3D" id="2.60.40.10">
    <property type="entry name" value="Immunoglobulins"/>
    <property type="match status" value="1"/>
</dbReference>
<sequence>MFGNKFYDLVNVLANLGCLLGVFPFRWNPLLRQFKFSSSYQKQRYILKVRPGESFCKSLDMTIGFISRSKRKHRKSNLEALTQTFFNSLSAKVTLGKHHESVPAMKAYHEEEFGKIRLVFTASKGGHYKVQIRYNGFPIPGTPYHLTVPPDVMFAGQSEVQVPSTPILLTDLMPQRIVIAPRDRTGYPCSVSGVRLDHFDFHASTAKSCTEVCGKTCELIGRDWKEVLEASFSLEDLPSGASSESCSVTLVLRISYSQPSYGIFEGQILYAGQLLKNGSFPIVSLKNEEYEKMESTRAVPRPSDVVQFKAELMQLKGSNINANDSETAADIGNSNNVQEKVKDVYVNITMKFICIKEVLWRVILSRTAIFKIQGDTKVASIFWIIKT</sequence>
<dbReference type="EMBL" id="CAXLJM020000038">
    <property type="protein sequence ID" value="CAL8107153.1"/>
    <property type="molecule type" value="Genomic_DNA"/>
</dbReference>
<evidence type="ECO:0000313" key="3">
    <source>
        <dbReference type="Proteomes" id="UP001642540"/>
    </source>
</evidence>
<evidence type="ECO:0000256" key="1">
    <source>
        <dbReference type="PROSITE-ProRule" id="PRU00087"/>
    </source>
</evidence>
<dbReference type="SUPFAM" id="SSF81296">
    <property type="entry name" value="E set domains"/>
    <property type="match status" value="1"/>
</dbReference>
<dbReference type="InterPro" id="IPR014756">
    <property type="entry name" value="Ig_E-set"/>
</dbReference>
<feature type="repeat" description="Filamin" evidence="1">
    <location>
        <begin position="114"/>
        <end position="148"/>
    </location>
</feature>
<dbReference type="PROSITE" id="PS50194">
    <property type="entry name" value="FILAMIN_REPEAT"/>
    <property type="match status" value="1"/>
</dbReference>
<protein>
    <submittedName>
        <fullName evidence="2">Uncharacterized protein</fullName>
    </submittedName>
</protein>
<evidence type="ECO:0000313" key="2">
    <source>
        <dbReference type="EMBL" id="CAL8107153.1"/>
    </source>
</evidence>
<dbReference type="InterPro" id="IPR013783">
    <property type="entry name" value="Ig-like_fold"/>
</dbReference>